<dbReference type="OrthoDB" id="10045106at2759"/>
<dbReference type="Proteomes" id="UP000515135">
    <property type="component" value="Unplaced"/>
</dbReference>
<dbReference type="AlphaFoldDB" id="A0A6P4YDN3"/>
<feature type="compositionally biased region" description="Basic residues" evidence="1">
    <location>
        <begin position="138"/>
        <end position="154"/>
    </location>
</feature>
<dbReference type="RefSeq" id="XP_019622548.1">
    <property type="nucleotide sequence ID" value="XM_019766989.1"/>
</dbReference>
<sequence>MALTGSRFARTAADLNWDYLDNLINDIDGQTSRILKKERRKLAERVEALKHGLDAAITSTRIQVYKLEDDCPQRRALQRSIDFLESLRRGSVRVRTRAVLGSRSGKKGKARKSTPSKERRSMSRKRTKKRSSDMSPRNGRRHAIPKRSPRKKRNSSVDVSACVTSSSDCSNDSSYRGDLILRIPKSRITSGIFGFESGDFIEKPTPVGKKSQNPTNASVKRVRKSSFSSVFEEPEPQKRERPPGVYQLRKVVSSGHVCTKCLGCNGKH</sequence>
<gene>
    <name evidence="3" type="primary">LOC109468667</name>
</gene>
<dbReference type="KEGG" id="bbel:109468667"/>
<reference evidence="3" key="1">
    <citation type="submission" date="2025-08" db="UniProtKB">
        <authorList>
            <consortium name="RefSeq"/>
        </authorList>
    </citation>
    <scope>IDENTIFICATION</scope>
    <source>
        <tissue evidence="3">Gonad</tissue>
    </source>
</reference>
<proteinExistence type="predicted"/>
<evidence type="ECO:0000256" key="1">
    <source>
        <dbReference type="SAM" id="MobiDB-lite"/>
    </source>
</evidence>
<protein>
    <submittedName>
        <fullName evidence="3">Uncharacterized protein LOC109468667</fullName>
    </submittedName>
</protein>
<evidence type="ECO:0000313" key="3">
    <source>
        <dbReference type="RefSeq" id="XP_019622548.1"/>
    </source>
</evidence>
<feature type="region of interest" description="Disordered" evidence="1">
    <location>
        <begin position="199"/>
        <end position="244"/>
    </location>
</feature>
<feature type="region of interest" description="Disordered" evidence="1">
    <location>
        <begin position="97"/>
        <end position="172"/>
    </location>
</feature>
<name>A0A6P4YDN3_BRABE</name>
<keyword evidence="2" id="KW-1185">Reference proteome</keyword>
<accession>A0A6P4YDN3</accession>
<feature type="compositionally biased region" description="Basic residues" evidence="1">
    <location>
        <begin position="104"/>
        <end position="114"/>
    </location>
</feature>
<evidence type="ECO:0000313" key="2">
    <source>
        <dbReference type="Proteomes" id="UP000515135"/>
    </source>
</evidence>
<dbReference type="GeneID" id="109468667"/>
<organism evidence="2 3">
    <name type="scientific">Branchiostoma belcheri</name>
    <name type="common">Amphioxus</name>
    <dbReference type="NCBI Taxonomy" id="7741"/>
    <lineage>
        <taxon>Eukaryota</taxon>
        <taxon>Metazoa</taxon>
        <taxon>Chordata</taxon>
        <taxon>Cephalochordata</taxon>
        <taxon>Leptocardii</taxon>
        <taxon>Amphioxiformes</taxon>
        <taxon>Branchiostomatidae</taxon>
        <taxon>Branchiostoma</taxon>
    </lineage>
</organism>